<gene>
    <name evidence="5" type="ORF">MNAN1_000446</name>
</gene>
<dbReference type="EMBL" id="CP119892">
    <property type="protein sequence ID" value="WFD25486.1"/>
    <property type="molecule type" value="Genomic_DNA"/>
</dbReference>
<dbReference type="Pfam" id="PF00400">
    <property type="entry name" value="WD40"/>
    <property type="match status" value="2"/>
</dbReference>
<dbReference type="InterPro" id="IPR036322">
    <property type="entry name" value="WD40_repeat_dom_sf"/>
</dbReference>
<dbReference type="PANTHER" id="PTHR14107:SF16">
    <property type="entry name" value="AT02583P"/>
    <property type="match status" value="1"/>
</dbReference>
<evidence type="ECO:0000313" key="5">
    <source>
        <dbReference type="EMBL" id="WFD25486.1"/>
    </source>
</evidence>
<evidence type="ECO:0008006" key="7">
    <source>
        <dbReference type="Google" id="ProtNLM"/>
    </source>
</evidence>
<dbReference type="GO" id="GO:0045013">
    <property type="term" value="P:carbon catabolite repression of transcription"/>
    <property type="evidence" value="ECO:0007669"/>
    <property type="project" value="TreeGrafter"/>
</dbReference>
<dbReference type="PANTHER" id="PTHR14107">
    <property type="entry name" value="WD REPEAT PROTEIN"/>
    <property type="match status" value="1"/>
</dbReference>
<accession>A0AAF0EML2</accession>
<proteinExistence type="predicted"/>
<keyword evidence="6" id="KW-1185">Reference proteome</keyword>
<feature type="region of interest" description="Disordered" evidence="4">
    <location>
        <begin position="451"/>
        <end position="482"/>
    </location>
</feature>
<organism evidence="5 6">
    <name type="scientific">Malassezia nana</name>
    <dbReference type="NCBI Taxonomy" id="180528"/>
    <lineage>
        <taxon>Eukaryota</taxon>
        <taxon>Fungi</taxon>
        <taxon>Dikarya</taxon>
        <taxon>Basidiomycota</taxon>
        <taxon>Ustilaginomycotina</taxon>
        <taxon>Malasseziomycetes</taxon>
        <taxon>Malasseziales</taxon>
        <taxon>Malasseziaceae</taxon>
        <taxon>Malassezia</taxon>
    </lineage>
</organism>
<dbReference type="InterPro" id="IPR015943">
    <property type="entry name" value="WD40/YVTN_repeat-like_dom_sf"/>
</dbReference>
<feature type="repeat" description="WD" evidence="3">
    <location>
        <begin position="365"/>
        <end position="406"/>
    </location>
</feature>
<evidence type="ECO:0000256" key="1">
    <source>
        <dbReference type="ARBA" id="ARBA00022574"/>
    </source>
</evidence>
<feature type="region of interest" description="Disordered" evidence="4">
    <location>
        <begin position="549"/>
        <end position="601"/>
    </location>
</feature>
<keyword evidence="2" id="KW-0677">Repeat</keyword>
<evidence type="ECO:0000313" key="6">
    <source>
        <dbReference type="Proteomes" id="UP001213623"/>
    </source>
</evidence>
<dbReference type="Proteomes" id="UP001213623">
    <property type="component" value="Chromosome 1"/>
</dbReference>
<dbReference type="GO" id="GO:0005634">
    <property type="term" value="C:nucleus"/>
    <property type="evidence" value="ECO:0007669"/>
    <property type="project" value="TreeGrafter"/>
</dbReference>
<dbReference type="Gene3D" id="2.130.10.10">
    <property type="entry name" value="YVTN repeat-like/Quinoprotein amine dehydrogenase"/>
    <property type="match status" value="1"/>
</dbReference>
<evidence type="ECO:0000256" key="4">
    <source>
        <dbReference type="SAM" id="MobiDB-lite"/>
    </source>
</evidence>
<dbReference type="SUPFAM" id="SSF50978">
    <property type="entry name" value="WD40 repeat-like"/>
    <property type="match status" value="1"/>
</dbReference>
<reference evidence="5" key="1">
    <citation type="submission" date="2023-03" db="EMBL/GenBank/DDBJ databases">
        <title>Mating type loci evolution in Malassezia.</title>
        <authorList>
            <person name="Coelho M.A."/>
        </authorList>
    </citation>
    <scope>NUCLEOTIDE SEQUENCE</scope>
    <source>
        <strain evidence="5">CBS 9557</strain>
    </source>
</reference>
<dbReference type="GO" id="GO:0051286">
    <property type="term" value="C:cell tip"/>
    <property type="evidence" value="ECO:0007669"/>
    <property type="project" value="TreeGrafter"/>
</dbReference>
<name>A0AAF0EML2_9BASI</name>
<dbReference type="InterPro" id="IPR019775">
    <property type="entry name" value="WD40_repeat_CS"/>
</dbReference>
<dbReference type="GO" id="GO:0032153">
    <property type="term" value="C:cell division site"/>
    <property type="evidence" value="ECO:0007669"/>
    <property type="project" value="TreeGrafter"/>
</dbReference>
<dbReference type="PROSITE" id="PS50082">
    <property type="entry name" value="WD_REPEATS_2"/>
    <property type="match status" value="2"/>
</dbReference>
<dbReference type="InterPro" id="IPR051362">
    <property type="entry name" value="WD_repeat_creC_regulators"/>
</dbReference>
<dbReference type="AlphaFoldDB" id="A0AAF0EML2"/>
<evidence type="ECO:0000256" key="3">
    <source>
        <dbReference type="PROSITE-ProRule" id="PRU00221"/>
    </source>
</evidence>
<dbReference type="PROSITE" id="PS00678">
    <property type="entry name" value="WD_REPEATS_1"/>
    <property type="match status" value="1"/>
</dbReference>
<dbReference type="SMART" id="SM00320">
    <property type="entry name" value="WD40"/>
    <property type="match status" value="4"/>
</dbReference>
<feature type="region of interest" description="Disordered" evidence="4">
    <location>
        <begin position="300"/>
        <end position="320"/>
    </location>
</feature>
<protein>
    <recommendedName>
        <fullName evidence="7">Catabolite repression protein creC</fullName>
    </recommendedName>
</protein>
<feature type="repeat" description="WD" evidence="3">
    <location>
        <begin position="407"/>
        <end position="454"/>
    </location>
</feature>
<keyword evidence="1 3" id="KW-0853">WD repeat</keyword>
<sequence length="601" mass="65419">MESVSRAPTFRAPEGVYTCFDWSNPLLNKSAAQYGADPGKVVTHPFEAMIQSRTALRGEVPRLSGTVLRSAGSENVGILNVPEPIASQGIEADTLRVPAAAPPSAIGDAAAGPAMRQVRPKQTLKNATNNLISRVQIYQDLSRAFLTLPKSEPLCITMFSASKSVFWLTQLQNKIRDPAIRIIFAHAPLCHDINQSTRQSDRLDVAIGFSSGDILWVDPISQRFSRINKDGCSIKSAVRQIAWLPGLETILFTAHENGCVYIWDVERDDSSELIEPPPPPSSWDARRTLLADRMPGRIDTSSPVPWRSGRQKDPSATNPVRHWRVSRRSLTDLQFSPNAKEVAIACDDGLLRIVDVETESLLHSFVTYFGGLSCLSWSPDGQYIVTGGQDDLISIFSPQQRRIVARGMGHNSFVSSVVFDPWNFRADESMRIVSAGEDGKLCLWDFSAGSLTRPRPTRSSSRPRSGGAASPPGSGRSSLSLARSPLAAQQNDIYVPAAPRAEVPMVSPLVTVPVHGTVLSDVRVASHYLVLLHVDGTLDVYKRPDPHSRPSLQFADVPSGPAAPLAATTEQDGLPESKSTRTGLSRLGLPRRWNASNNSSS</sequence>
<dbReference type="InterPro" id="IPR001680">
    <property type="entry name" value="WD40_rpt"/>
</dbReference>
<evidence type="ECO:0000256" key="2">
    <source>
        <dbReference type="ARBA" id="ARBA00022737"/>
    </source>
</evidence>